<name>A0AB34AHT8_STAUR</name>
<protein>
    <submittedName>
        <fullName evidence="1">Uncharacterized protein</fullName>
    </submittedName>
</protein>
<evidence type="ECO:0000313" key="1">
    <source>
        <dbReference type="EMBL" id="GEQ02851.1"/>
    </source>
</evidence>
<dbReference type="AlphaFoldDB" id="A0AB34AHT8"/>
<reference evidence="1 2" key="1">
    <citation type="submission" date="2019-07" db="EMBL/GenBank/DDBJ databases">
        <title>Whole genome shotgun sequence of Staphylococcus cohnii subsp. urealyticus NBRC 109766.</title>
        <authorList>
            <person name="Hosoyama A."/>
            <person name="Uohara A."/>
            <person name="Ohji S."/>
            <person name="Ichikawa N."/>
        </authorList>
    </citation>
    <scope>NUCLEOTIDE SEQUENCE [LARGE SCALE GENOMIC DNA]</scope>
    <source>
        <strain evidence="1 2">NBRC 109766</strain>
    </source>
</reference>
<gene>
    <name evidence="1" type="ORF">SCO02_12920</name>
</gene>
<accession>A0AB34AHT8</accession>
<sequence length="55" mass="6896">MKNIITFHTCYALTIKVLKMFKLIIRYKIDYLDNFANNKKQRKYHFALLFYRKLY</sequence>
<dbReference type="Proteomes" id="UP000321839">
    <property type="component" value="Unassembled WGS sequence"/>
</dbReference>
<keyword evidence="2" id="KW-1185">Reference proteome</keyword>
<organism evidence="1 2">
    <name type="scientific">Staphylococcus ureilyticus</name>
    <name type="common">Staphylococcus cohnii subsp. urealyticus</name>
    <dbReference type="NCBI Taxonomy" id="94138"/>
    <lineage>
        <taxon>Bacteria</taxon>
        <taxon>Bacillati</taxon>
        <taxon>Bacillota</taxon>
        <taxon>Bacilli</taxon>
        <taxon>Bacillales</taxon>
        <taxon>Staphylococcaceae</taxon>
        <taxon>Staphylococcus</taxon>
        <taxon>Staphylococcus cohnii species complex</taxon>
    </lineage>
</organism>
<proteinExistence type="predicted"/>
<evidence type="ECO:0000313" key="2">
    <source>
        <dbReference type="Proteomes" id="UP000321839"/>
    </source>
</evidence>
<dbReference type="EMBL" id="BKAW01000005">
    <property type="protein sequence ID" value="GEQ02851.1"/>
    <property type="molecule type" value="Genomic_DNA"/>
</dbReference>
<comment type="caution">
    <text evidence="1">The sequence shown here is derived from an EMBL/GenBank/DDBJ whole genome shotgun (WGS) entry which is preliminary data.</text>
</comment>